<organism evidence="2 3">
    <name type="scientific">Kineobactrum salinum</name>
    <dbReference type="NCBI Taxonomy" id="2708301"/>
    <lineage>
        <taxon>Bacteria</taxon>
        <taxon>Pseudomonadati</taxon>
        <taxon>Pseudomonadota</taxon>
        <taxon>Gammaproteobacteria</taxon>
        <taxon>Cellvibrionales</taxon>
        <taxon>Halieaceae</taxon>
        <taxon>Kineobactrum</taxon>
    </lineage>
</organism>
<protein>
    <submittedName>
        <fullName evidence="2">MOSC domain-containing protein</fullName>
    </submittedName>
</protein>
<dbReference type="PANTHER" id="PTHR14237">
    <property type="entry name" value="MOLYBDOPTERIN COFACTOR SULFURASE MOSC"/>
    <property type="match status" value="1"/>
</dbReference>
<dbReference type="SUPFAM" id="SSF141673">
    <property type="entry name" value="MOSC N-terminal domain-like"/>
    <property type="match status" value="1"/>
</dbReference>
<reference evidence="2 3" key="1">
    <citation type="submission" date="2020-02" db="EMBL/GenBank/DDBJ databases">
        <title>Genome sequencing for Kineobactrum sp. M2.</title>
        <authorList>
            <person name="Park S.-J."/>
        </authorList>
    </citation>
    <scope>NUCLEOTIDE SEQUENCE [LARGE SCALE GENOMIC DNA]</scope>
    <source>
        <strain evidence="2 3">M2</strain>
    </source>
</reference>
<keyword evidence="3" id="KW-1185">Reference proteome</keyword>
<dbReference type="KEGG" id="kim:G3T16_05035"/>
<dbReference type="PROSITE" id="PS51340">
    <property type="entry name" value="MOSC"/>
    <property type="match status" value="1"/>
</dbReference>
<accession>A0A6C0U1J1</accession>
<evidence type="ECO:0000259" key="1">
    <source>
        <dbReference type="PROSITE" id="PS51340"/>
    </source>
</evidence>
<dbReference type="InterPro" id="IPR005302">
    <property type="entry name" value="MoCF_Sase_C"/>
</dbReference>
<dbReference type="InterPro" id="IPR011037">
    <property type="entry name" value="Pyrv_Knase-like_insert_dom_sf"/>
</dbReference>
<sequence length="266" mass="29057">MLAPTVSELSLYPVKSCSGHQVETFALDRFGPAGDRRWMITDPDGRFLTQREYPRLALVRVAVQAGGGLHLTNGSSTCEVALPATGAVSRRVDVWGDQVQALDAGDAAAAWLSRHLDTPCRLVYMPQDSKRPVDPAFADAGQTVSFADAFPLLLISRASLDDLNSRLPQPVPMNRFRPNLVVGGCEPFAEDSWRRIRVGSVEFDVVKACQRCSIPSIDQATAERDGSINRVLASYRRFDRKILFGQNLLYSGGGRIAVGDPVTILQ</sequence>
<proteinExistence type="predicted"/>
<dbReference type="PANTHER" id="PTHR14237:SF19">
    <property type="entry name" value="MITOCHONDRIAL AMIDOXIME REDUCING COMPONENT 1"/>
    <property type="match status" value="1"/>
</dbReference>
<dbReference type="Proteomes" id="UP000477680">
    <property type="component" value="Chromosome"/>
</dbReference>
<evidence type="ECO:0000313" key="3">
    <source>
        <dbReference type="Proteomes" id="UP000477680"/>
    </source>
</evidence>
<dbReference type="AlphaFoldDB" id="A0A6C0U1J1"/>
<evidence type="ECO:0000313" key="2">
    <source>
        <dbReference type="EMBL" id="QIB64847.1"/>
    </source>
</evidence>
<dbReference type="InterPro" id="IPR005303">
    <property type="entry name" value="MOCOS_middle"/>
</dbReference>
<dbReference type="Pfam" id="PF03476">
    <property type="entry name" value="MOSC_N"/>
    <property type="match status" value="1"/>
</dbReference>
<feature type="domain" description="MOSC" evidence="1">
    <location>
        <begin position="120"/>
        <end position="265"/>
    </location>
</feature>
<dbReference type="SUPFAM" id="SSF50800">
    <property type="entry name" value="PK beta-barrel domain-like"/>
    <property type="match status" value="1"/>
</dbReference>
<dbReference type="GO" id="GO:0030151">
    <property type="term" value="F:molybdenum ion binding"/>
    <property type="evidence" value="ECO:0007669"/>
    <property type="project" value="InterPro"/>
</dbReference>
<dbReference type="EMBL" id="CP048711">
    <property type="protein sequence ID" value="QIB64847.1"/>
    <property type="molecule type" value="Genomic_DNA"/>
</dbReference>
<gene>
    <name evidence="2" type="ORF">G3T16_05035</name>
</gene>
<dbReference type="RefSeq" id="WP_163494096.1">
    <property type="nucleotide sequence ID" value="NZ_CP048711.1"/>
</dbReference>
<name>A0A6C0U1J1_9GAMM</name>
<dbReference type="GO" id="GO:0003824">
    <property type="term" value="F:catalytic activity"/>
    <property type="evidence" value="ECO:0007669"/>
    <property type="project" value="InterPro"/>
</dbReference>
<dbReference type="GO" id="GO:0030170">
    <property type="term" value="F:pyridoxal phosphate binding"/>
    <property type="evidence" value="ECO:0007669"/>
    <property type="project" value="InterPro"/>
</dbReference>
<dbReference type="Pfam" id="PF03473">
    <property type="entry name" value="MOSC"/>
    <property type="match status" value="1"/>
</dbReference>